<keyword evidence="10" id="KW-1185">Reference proteome</keyword>
<dbReference type="InterPro" id="IPR024449">
    <property type="entry name" value="Anti-sigma_RsgI_N"/>
</dbReference>
<evidence type="ECO:0000256" key="6">
    <source>
        <dbReference type="SAM" id="MobiDB-lite"/>
    </source>
</evidence>
<comment type="subcellular location">
    <subcellularLocation>
        <location evidence="1">Cell membrane</location>
        <topology evidence="1">Single-pass membrane protein</topology>
    </subcellularLocation>
</comment>
<evidence type="ECO:0000256" key="4">
    <source>
        <dbReference type="ARBA" id="ARBA00022989"/>
    </source>
</evidence>
<sequence>MSRGIVMETGSKHVIVLMPDGQFRKVRTALKPRIGEEFIFAEQRRLQRPRKLYSFSAGAAAVMILLFAPFIVQHFSKQPNVVAYLTMDVNPSIELGIDKNEHVEVLRAINADGAAVTKDLAFKGLPLQQVTEAIMDRISAGPYLNSGEGDVVITSVAVGSGVLPANEVDLTSHMDTAVRKSLAKTDKGRELKVEVTTLSAPAEIRDEAERAGVSSGKMAFYLMAKEQGYRISIKQLKTESIHQAAKPMGGVAAVLNDGGGKDDIESGKGKEGIGANGGKVADTTPIKQQTNEPQNPASAKEASKETLREQQKQQLQELLKHEQEKRKEREESGGHRPGDHGPDDRGSRDGDDKPNDAKSDNAKNGGPKNDDAKNGANPANVPLKNSGMINVSDDQHSPGNNNGSHGKGGGSKQGDSGKPVKAPAPPPPQQPPQSHSNSDSRDNGGHGHSGSNGKGNGGSDEAKNASGGRHEGVQPANGNGGGKPAKEEDSSGSDRDKDDDRAKDDDRGKNGGRGKDADDSDNHGSGDNRSDDGDKNHSRGGKGR</sequence>
<keyword evidence="5 7" id="KW-0472">Membrane</keyword>
<evidence type="ECO:0000313" key="10">
    <source>
        <dbReference type="Proteomes" id="UP000665561"/>
    </source>
</evidence>
<proteinExistence type="predicted"/>
<dbReference type="InterPro" id="IPR055431">
    <property type="entry name" value="RsgI_M"/>
</dbReference>
<feature type="compositionally biased region" description="Pro residues" evidence="6">
    <location>
        <begin position="422"/>
        <end position="431"/>
    </location>
</feature>
<name>A0ABW9XVD4_9BACL</name>
<dbReference type="Pfam" id="PF23750">
    <property type="entry name" value="RsgI_M"/>
    <property type="match status" value="1"/>
</dbReference>
<evidence type="ECO:0000313" key="9">
    <source>
        <dbReference type="EMBL" id="NBD26649.1"/>
    </source>
</evidence>
<evidence type="ECO:0000256" key="7">
    <source>
        <dbReference type="SAM" id="Phobius"/>
    </source>
</evidence>
<feature type="compositionally biased region" description="Gly residues" evidence="6">
    <location>
        <begin position="446"/>
        <end position="458"/>
    </location>
</feature>
<evidence type="ECO:0000256" key="1">
    <source>
        <dbReference type="ARBA" id="ARBA00004162"/>
    </source>
</evidence>
<reference evidence="9 10" key="1">
    <citation type="submission" date="2020-01" db="EMBL/GenBank/DDBJ databases">
        <title>Paenibacillus soybeanensis sp. nov. isolated from the nodules of soybean (Glycine max(L.) Merr).</title>
        <authorList>
            <person name="Wang H."/>
        </authorList>
    </citation>
    <scope>NUCLEOTIDE SEQUENCE [LARGE SCALE GENOMIC DNA]</scope>
    <source>
        <strain evidence="9 10">T1</strain>
    </source>
</reference>
<organism evidence="9 10">
    <name type="scientific">Paenibacillus glycinis</name>
    <dbReference type="NCBI Taxonomy" id="2697035"/>
    <lineage>
        <taxon>Bacteria</taxon>
        <taxon>Bacillati</taxon>
        <taxon>Bacillota</taxon>
        <taxon>Bacilli</taxon>
        <taxon>Bacillales</taxon>
        <taxon>Paenibacillaceae</taxon>
        <taxon>Paenibacillus</taxon>
    </lineage>
</organism>
<keyword evidence="4 7" id="KW-1133">Transmembrane helix</keyword>
<feature type="compositionally biased region" description="Basic and acidic residues" evidence="6">
    <location>
        <begin position="460"/>
        <end position="472"/>
    </location>
</feature>
<feature type="compositionally biased region" description="Basic and acidic residues" evidence="6">
    <location>
        <begin position="484"/>
        <end position="537"/>
    </location>
</feature>
<dbReference type="Proteomes" id="UP000665561">
    <property type="component" value="Unassembled WGS sequence"/>
</dbReference>
<feature type="compositionally biased region" description="Basic and acidic residues" evidence="6">
    <location>
        <begin position="262"/>
        <end position="271"/>
    </location>
</feature>
<keyword evidence="3 7" id="KW-0812">Transmembrane</keyword>
<accession>A0ABW9XVD4</accession>
<keyword evidence="2" id="KW-1003">Cell membrane</keyword>
<feature type="compositionally biased region" description="Basic and acidic residues" evidence="6">
    <location>
        <begin position="301"/>
        <end position="311"/>
    </location>
</feature>
<dbReference type="RefSeq" id="WP_161745631.1">
    <property type="nucleotide sequence ID" value="NZ_JAAAMV010000022.1"/>
</dbReference>
<evidence type="ECO:0000256" key="2">
    <source>
        <dbReference type="ARBA" id="ARBA00022475"/>
    </source>
</evidence>
<feature type="transmembrane region" description="Helical" evidence="7">
    <location>
        <begin position="52"/>
        <end position="72"/>
    </location>
</feature>
<evidence type="ECO:0000256" key="5">
    <source>
        <dbReference type="ARBA" id="ARBA00023136"/>
    </source>
</evidence>
<feature type="domain" description="RsgI N-terminal anti-sigma" evidence="8">
    <location>
        <begin position="2"/>
        <end position="49"/>
    </location>
</feature>
<dbReference type="Pfam" id="PF12791">
    <property type="entry name" value="RsgI_N"/>
    <property type="match status" value="1"/>
</dbReference>
<dbReference type="PROSITE" id="PS51849">
    <property type="entry name" value="RSGI_N"/>
    <property type="match status" value="1"/>
</dbReference>
<comment type="caution">
    <text evidence="9">The sequence shown here is derived from an EMBL/GenBank/DDBJ whole genome shotgun (WGS) entry which is preliminary data.</text>
</comment>
<feature type="compositionally biased region" description="Polar residues" evidence="6">
    <location>
        <begin position="285"/>
        <end position="297"/>
    </location>
</feature>
<protein>
    <submittedName>
        <fullName evidence="9">Anti-sigma factor domain-containing protein</fullName>
    </submittedName>
</protein>
<feature type="compositionally biased region" description="Basic and acidic residues" evidence="6">
    <location>
        <begin position="318"/>
        <end position="361"/>
    </location>
</feature>
<evidence type="ECO:0000259" key="8">
    <source>
        <dbReference type="PROSITE" id="PS51849"/>
    </source>
</evidence>
<dbReference type="EMBL" id="JAAAMV010000022">
    <property type="protein sequence ID" value="NBD26649.1"/>
    <property type="molecule type" value="Genomic_DNA"/>
</dbReference>
<evidence type="ECO:0000256" key="3">
    <source>
        <dbReference type="ARBA" id="ARBA00022692"/>
    </source>
</evidence>
<gene>
    <name evidence="9" type="ORF">GT019_22475</name>
</gene>
<feature type="region of interest" description="Disordered" evidence="6">
    <location>
        <begin position="262"/>
        <end position="544"/>
    </location>
</feature>